<dbReference type="SUPFAM" id="SSF55874">
    <property type="entry name" value="ATPase domain of HSP90 chaperone/DNA topoisomerase II/histidine kinase"/>
    <property type="match status" value="1"/>
</dbReference>
<dbReference type="PANTHER" id="PTHR45453">
    <property type="entry name" value="PHOSPHATE REGULON SENSOR PROTEIN PHOR"/>
    <property type="match status" value="1"/>
</dbReference>
<evidence type="ECO:0000256" key="4">
    <source>
        <dbReference type="ARBA" id="ARBA00022553"/>
    </source>
</evidence>
<dbReference type="PRINTS" id="PR00344">
    <property type="entry name" value="BCTRLSENSOR"/>
</dbReference>
<dbReference type="InterPro" id="IPR004358">
    <property type="entry name" value="Sig_transdc_His_kin-like_C"/>
</dbReference>
<dbReference type="Gene3D" id="1.10.287.130">
    <property type="match status" value="1"/>
</dbReference>
<dbReference type="InterPro" id="IPR005467">
    <property type="entry name" value="His_kinase_dom"/>
</dbReference>
<dbReference type="FunFam" id="3.30.565.10:FF:000006">
    <property type="entry name" value="Sensor histidine kinase WalK"/>
    <property type="match status" value="1"/>
</dbReference>
<dbReference type="SMART" id="SM00388">
    <property type="entry name" value="HisKA"/>
    <property type="match status" value="1"/>
</dbReference>
<sequence length="382" mass="43488">MKIFKKSEYNYSKLSRLTYIKGVFITAGAVLIIFLLRLLSRGHLADRIAEWIARQFSLSDFQAEMAYFNLITLNMQYILATVIIIFMLLLFRMLLNSYKKYFDEVVNGIDQLIDEDGQISLSPELEVVEHKLIHVSHTLKIRDDEKQRAEQQKDDLVVYLAHDVKTPLTSVMGYLSLLDENPDMPDGKKSEYIHIAWEKANRLETLINEFFEIIRNNSESAPLQKTKIDLYYMMVQIADELYPQLNSCGKRIENNISETVVLYGNPDKLARVFNNILKNAIAYSVDHSVITISAQERPGKTVIKFENEGDIPKDKLQVIFDKFYRLDSSRLSATGGSGLGLAIAKDIVIRHGGDIKAESSNGVTVFSIELPSIPCKVSDEMC</sequence>
<keyword evidence="6 8" id="KW-0418">Kinase</keyword>
<dbReference type="GO" id="GO:0005886">
    <property type="term" value="C:plasma membrane"/>
    <property type="evidence" value="ECO:0007669"/>
    <property type="project" value="TreeGrafter"/>
</dbReference>
<accession>B0NHT7</accession>
<dbReference type="SMART" id="SM00387">
    <property type="entry name" value="HATPase_c"/>
    <property type="match status" value="1"/>
</dbReference>
<dbReference type="InterPro" id="IPR036097">
    <property type="entry name" value="HisK_dim/P_sf"/>
</dbReference>
<gene>
    <name evidence="8" type="primary">walK_1</name>
    <name evidence="8" type="ORF">HDCHBGLK_01506</name>
</gene>
<dbReference type="SUPFAM" id="SSF47384">
    <property type="entry name" value="Homodimeric domain of signal transducing histidine kinase"/>
    <property type="match status" value="1"/>
</dbReference>
<evidence type="ECO:0000256" key="3">
    <source>
        <dbReference type="ARBA" id="ARBA00012438"/>
    </source>
</evidence>
<dbReference type="STRING" id="411468.CLOSCI_03053"/>
<evidence type="ECO:0000256" key="1">
    <source>
        <dbReference type="ARBA" id="ARBA00000085"/>
    </source>
</evidence>
<reference evidence="8 9" key="1">
    <citation type="journal article" date="2019" name="Appl. Environ. Microbiol.">
        <title>Clostridium scindens ATCC 35704: integration of nutritional requirements, the complete genome sequence, and global transcriptional responses to bile acids.</title>
        <authorList>
            <person name="Devendran S."/>
            <person name="Shrestha R."/>
            <person name="Alves J.M.P."/>
            <person name="Wolf P.G."/>
            <person name="Ly L."/>
            <person name="Hernandez A.G."/>
            <person name="Mendez-Garcia C."/>
            <person name="Inboden A."/>
            <person name="Wiley J."/>
            <person name="Paul O."/>
            <person name="Allen A."/>
            <person name="Springer E."/>
            <person name="Wright C.L."/>
            <person name="Fields C.J."/>
            <person name="Daniel S.L."/>
            <person name="Ridlon J.M."/>
        </authorList>
    </citation>
    <scope>NUCLEOTIDE SEQUENCE [LARGE SCALE GENOMIC DNA]</scope>
    <source>
        <strain evidence="8 9">ATCC 35704</strain>
    </source>
</reference>
<dbReference type="InterPro" id="IPR036890">
    <property type="entry name" value="HATPase_C_sf"/>
</dbReference>
<dbReference type="KEGG" id="csci:HDCHBGLK_01506"/>
<dbReference type="EMBL" id="CP036170">
    <property type="protein sequence ID" value="QBF74110.1"/>
    <property type="molecule type" value="Genomic_DNA"/>
</dbReference>
<evidence type="ECO:0000256" key="7">
    <source>
        <dbReference type="ARBA" id="ARBA00023012"/>
    </source>
</evidence>
<dbReference type="Gene3D" id="3.30.565.10">
    <property type="entry name" value="Histidine kinase-like ATPase, C-terminal domain"/>
    <property type="match status" value="1"/>
</dbReference>
<dbReference type="GO" id="GO:0004721">
    <property type="term" value="F:phosphoprotein phosphatase activity"/>
    <property type="evidence" value="ECO:0007669"/>
    <property type="project" value="TreeGrafter"/>
</dbReference>
<dbReference type="PANTHER" id="PTHR45453:SF1">
    <property type="entry name" value="PHOSPHATE REGULON SENSOR PROTEIN PHOR"/>
    <property type="match status" value="1"/>
</dbReference>
<dbReference type="InterPro" id="IPR003594">
    <property type="entry name" value="HATPase_dom"/>
</dbReference>
<dbReference type="InterPro" id="IPR050351">
    <property type="entry name" value="BphY/WalK/GraS-like"/>
</dbReference>
<dbReference type="RefSeq" id="WP_004607782.1">
    <property type="nucleotide sequence ID" value="NZ_CP036170.1"/>
</dbReference>
<dbReference type="Proteomes" id="UP000289664">
    <property type="component" value="Chromosome"/>
</dbReference>
<keyword evidence="7" id="KW-0902">Two-component regulatory system</keyword>
<dbReference type="CDD" id="cd00082">
    <property type="entry name" value="HisKA"/>
    <property type="match status" value="1"/>
</dbReference>
<keyword evidence="4" id="KW-0597">Phosphoprotein</keyword>
<evidence type="ECO:0000256" key="6">
    <source>
        <dbReference type="ARBA" id="ARBA00022777"/>
    </source>
</evidence>
<evidence type="ECO:0000313" key="9">
    <source>
        <dbReference type="Proteomes" id="UP000289664"/>
    </source>
</evidence>
<evidence type="ECO:0000256" key="5">
    <source>
        <dbReference type="ARBA" id="ARBA00022679"/>
    </source>
</evidence>
<dbReference type="AlphaFoldDB" id="B0NHT7"/>
<dbReference type="OrthoDB" id="9792991at2"/>
<comment type="subcellular location">
    <subcellularLocation>
        <location evidence="2">Membrane</location>
    </subcellularLocation>
</comment>
<dbReference type="PROSITE" id="PS50109">
    <property type="entry name" value="HIS_KIN"/>
    <property type="match status" value="1"/>
</dbReference>
<dbReference type="EC" id="2.7.13.3" evidence="3"/>
<protein>
    <recommendedName>
        <fullName evidence="3">histidine kinase</fullName>
        <ecNumber evidence="3">2.7.13.3</ecNumber>
    </recommendedName>
</protein>
<dbReference type="GO" id="GO:0000155">
    <property type="term" value="F:phosphorelay sensor kinase activity"/>
    <property type="evidence" value="ECO:0007669"/>
    <property type="project" value="InterPro"/>
</dbReference>
<name>B0NHT7_CLOS5</name>
<dbReference type="GeneID" id="62695727"/>
<organism evidence="8 9">
    <name type="scientific">Clostridium scindens (strain ATCC 35704 / DSM 5676 / VPI 13733 / 19)</name>
    <dbReference type="NCBI Taxonomy" id="411468"/>
    <lineage>
        <taxon>Bacteria</taxon>
        <taxon>Bacillati</taxon>
        <taxon>Bacillota</taxon>
        <taxon>Clostridia</taxon>
        <taxon>Lachnospirales</taxon>
        <taxon>Lachnospiraceae</taxon>
    </lineage>
</organism>
<dbReference type="HOGENOM" id="CLU_000445_89_3_9"/>
<keyword evidence="5 8" id="KW-0808">Transferase</keyword>
<comment type="catalytic activity">
    <reaction evidence="1">
        <text>ATP + protein L-histidine = ADP + protein N-phospho-L-histidine.</text>
        <dbReference type="EC" id="2.7.13.3"/>
    </reaction>
</comment>
<dbReference type="GO" id="GO:0016036">
    <property type="term" value="P:cellular response to phosphate starvation"/>
    <property type="evidence" value="ECO:0007669"/>
    <property type="project" value="TreeGrafter"/>
</dbReference>
<dbReference type="Pfam" id="PF02518">
    <property type="entry name" value="HATPase_c"/>
    <property type="match status" value="1"/>
</dbReference>
<keyword evidence="9" id="KW-1185">Reference proteome</keyword>
<evidence type="ECO:0000313" key="8">
    <source>
        <dbReference type="EMBL" id="QBF74110.1"/>
    </source>
</evidence>
<dbReference type="InterPro" id="IPR003661">
    <property type="entry name" value="HisK_dim/P_dom"/>
</dbReference>
<dbReference type="Pfam" id="PF00512">
    <property type="entry name" value="HisKA"/>
    <property type="match status" value="1"/>
</dbReference>
<evidence type="ECO:0000256" key="2">
    <source>
        <dbReference type="ARBA" id="ARBA00004370"/>
    </source>
</evidence>
<proteinExistence type="predicted"/>
<dbReference type="eggNOG" id="COG5002">
    <property type="taxonomic scope" value="Bacteria"/>
</dbReference>